<organism evidence="1 2">
    <name type="scientific">Corynebacterium antarcticum</name>
    <dbReference type="NCBI Taxonomy" id="2800405"/>
    <lineage>
        <taxon>Bacteria</taxon>
        <taxon>Bacillati</taxon>
        <taxon>Actinomycetota</taxon>
        <taxon>Actinomycetes</taxon>
        <taxon>Mycobacteriales</taxon>
        <taxon>Corynebacteriaceae</taxon>
        <taxon>Corynebacterium</taxon>
    </lineage>
</organism>
<dbReference type="RefSeq" id="WP_248112512.1">
    <property type="nucleotide sequence ID" value="NZ_JALNJF010000001.1"/>
</dbReference>
<name>A0A9Q4CB78_9CORY</name>
<dbReference type="Proteomes" id="UP001070238">
    <property type="component" value="Unassembled WGS sequence"/>
</dbReference>
<evidence type="ECO:0000313" key="1">
    <source>
        <dbReference type="EMBL" id="MCX7537614.1"/>
    </source>
</evidence>
<accession>A0A9Q4CB78</accession>
<dbReference type="AlphaFoldDB" id="A0A9Q4CB78"/>
<reference evidence="1" key="1">
    <citation type="submission" date="2022-11" db="EMBL/GenBank/DDBJ databases">
        <title>Corynebacterium sp. isolated from Penguins.</title>
        <authorList>
            <person name="Sedlar K."/>
            <person name="Svec P."/>
        </authorList>
    </citation>
    <scope>NUCLEOTIDE SEQUENCE</scope>
    <source>
        <strain evidence="1">P5875</strain>
    </source>
</reference>
<protein>
    <submittedName>
        <fullName evidence="1">Uncharacterized protein</fullName>
    </submittedName>
</protein>
<evidence type="ECO:0000313" key="2">
    <source>
        <dbReference type="Proteomes" id="UP001070238"/>
    </source>
</evidence>
<dbReference type="EMBL" id="JAPMKX010000001">
    <property type="protein sequence ID" value="MCX7537614.1"/>
    <property type="molecule type" value="Genomic_DNA"/>
</dbReference>
<proteinExistence type="predicted"/>
<gene>
    <name evidence="1" type="ORF">OS123_03495</name>
</gene>
<sequence>MSAVHISRSPLRHTYPYGSDDMELPFGTAESMRTGVAEVFAAHPECRRIVIAVPEGDLDAVSECEAAGLRYVVDVETREGADVSLMVAEPDWLTRQSTDISELELK</sequence>
<comment type="caution">
    <text evidence="1">The sequence shown here is derived from an EMBL/GenBank/DDBJ whole genome shotgun (WGS) entry which is preliminary data.</text>
</comment>